<sequence length="81" mass="8795">MSKKKAAGKTRQHTRPEGKRLGVKVQDGESVRPGNILVRQRGTVFAAGKGVDVGRDFTLFAMQEGIVKYGIKLGKKIVSVN</sequence>
<proteinExistence type="inferred from homology"/>
<dbReference type="Proteomes" id="UP000034181">
    <property type="component" value="Unassembled WGS sequence"/>
</dbReference>
<accession>A0A0G0KAT1</accession>
<feature type="region of interest" description="Disordered" evidence="6">
    <location>
        <begin position="1"/>
        <end position="27"/>
    </location>
</feature>
<organism evidence="7 8">
    <name type="scientific">Candidatus Woesebacteria bacterium GW2011_GWB1_38_5b</name>
    <dbReference type="NCBI Taxonomy" id="1618569"/>
    <lineage>
        <taxon>Bacteria</taxon>
        <taxon>Candidatus Woeseibacteriota</taxon>
    </lineage>
</organism>
<dbReference type="GO" id="GO:0006412">
    <property type="term" value="P:translation"/>
    <property type="evidence" value="ECO:0007669"/>
    <property type="project" value="InterPro"/>
</dbReference>
<dbReference type="PANTHER" id="PTHR15893">
    <property type="entry name" value="RIBOSOMAL PROTEIN L27"/>
    <property type="match status" value="1"/>
</dbReference>
<evidence type="ECO:0000313" key="8">
    <source>
        <dbReference type="Proteomes" id="UP000034181"/>
    </source>
</evidence>
<feature type="compositionally biased region" description="Basic residues" evidence="6">
    <location>
        <begin position="1"/>
        <end position="13"/>
    </location>
</feature>
<comment type="similarity">
    <text evidence="1">Belongs to the bacterial ribosomal protein bL27 family.</text>
</comment>
<feature type="compositionally biased region" description="Basic and acidic residues" evidence="6">
    <location>
        <begin position="14"/>
        <end position="27"/>
    </location>
</feature>
<dbReference type="GO" id="GO:1990904">
    <property type="term" value="C:ribonucleoprotein complex"/>
    <property type="evidence" value="ECO:0007669"/>
    <property type="project" value="UniProtKB-KW"/>
</dbReference>
<evidence type="ECO:0000256" key="2">
    <source>
        <dbReference type="ARBA" id="ARBA00022980"/>
    </source>
</evidence>
<evidence type="ECO:0000256" key="5">
    <source>
        <dbReference type="ARBA" id="ARBA00035477"/>
    </source>
</evidence>
<dbReference type="InterPro" id="IPR018261">
    <property type="entry name" value="Ribosomal_bL27_CS"/>
</dbReference>
<evidence type="ECO:0000256" key="6">
    <source>
        <dbReference type="SAM" id="MobiDB-lite"/>
    </source>
</evidence>
<dbReference type="PRINTS" id="PR00063">
    <property type="entry name" value="RIBOSOMALL27"/>
</dbReference>
<evidence type="ECO:0000256" key="4">
    <source>
        <dbReference type="ARBA" id="ARBA00035175"/>
    </source>
</evidence>
<keyword evidence="2 7" id="KW-0689">Ribosomal protein</keyword>
<dbReference type="GO" id="GO:0003735">
    <property type="term" value="F:structural constituent of ribosome"/>
    <property type="evidence" value="ECO:0007669"/>
    <property type="project" value="InterPro"/>
</dbReference>
<dbReference type="PROSITE" id="PS00831">
    <property type="entry name" value="RIBOSOMAL_L27"/>
    <property type="match status" value="1"/>
</dbReference>
<dbReference type="InterPro" id="IPR001684">
    <property type="entry name" value="Ribosomal_bL27"/>
</dbReference>
<reference evidence="7 8" key="1">
    <citation type="journal article" date="2015" name="Nature">
        <title>rRNA introns, odd ribosomes, and small enigmatic genomes across a large radiation of phyla.</title>
        <authorList>
            <person name="Brown C.T."/>
            <person name="Hug L.A."/>
            <person name="Thomas B.C."/>
            <person name="Sharon I."/>
            <person name="Castelle C.J."/>
            <person name="Singh A."/>
            <person name="Wilkins M.J."/>
            <person name="Williams K.H."/>
            <person name="Banfield J.F."/>
        </authorList>
    </citation>
    <scope>NUCLEOTIDE SEQUENCE [LARGE SCALE GENOMIC DNA]</scope>
</reference>
<evidence type="ECO:0000256" key="1">
    <source>
        <dbReference type="ARBA" id="ARBA00010797"/>
    </source>
</evidence>
<name>A0A0G0KAT1_9BACT</name>
<dbReference type="EMBL" id="LBUZ01000001">
    <property type="protein sequence ID" value="KKQ75962.1"/>
    <property type="molecule type" value="Genomic_DNA"/>
</dbReference>
<dbReference type="AlphaFoldDB" id="A0A0G0KAT1"/>
<dbReference type="GO" id="GO:0005840">
    <property type="term" value="C:ribosome"/>
    <property type="evidence" value="ECO:0007669"/>
    <property type="project" value="UniProtKB-KW"/>
</dbReference>
<comment type="caution">
    <text evidence="7">The sequence shown here is derived from an EMBL/GenBank/DDBJ whole genome shotgun (WGS) entry which is preliminary data.</text>
</comment>
<dbReference type="PANTHER" id="PTHR15893:SF0">
    <property type="entry name" value="LARGE RIBOSOMAL SUBUNIT PROTEIN BL27M"/>
    <property type="match status" value="1"/>
</dbReference>
<dbReference type="Gene3D" id="2.40.50.100">
    <property type="match status" value="1"/>
</dbReference>
<evidence type="ECO:0000256" key="3">
    <source>
        <dbReference type="ARBA" id="ARBA00023274"/>
    </source>
</evidence>
<evidence type="ECO:0000313" key="7">
    <source>
        <dbReference type="EMBL" id="KKQ75962.1"/>
    </source>
</evidence>
<protein>
    <recommendedName>
        <fullName evidence="4">Large ribosomal subunit protein bL27</fullName>
    </recommendedName>
    <alternativeName>
        <fullName evidence="5">50S ribosomal protein L27</fullName>
    </alternativeName>
</protein>
<dbReference type="PATRIC" id="fig|1618569.3.peg.38"/>
<keyword evidence="3" id="KW-0687">Ribonucleoprotein</keyword>
<dbReference type="Pfam" id="PF01016">
    <property type="entry name" value="Ribosomal_L27"/>
    <property type="match status" value="1"/>
</dbReference>
<dbReference type="SUPFAM" id="SSF110324">
    <property type="entry name" value="Ribosomal L27 protein-like"/>
    <property type="match status" value="1"/>
</dbReference>
<gene>
    <name evidence="7" type="ORF">US96_C0001G0038</name>
</gene>